<keyword evidence="2" id="KW-0812">Transmembrane</keyword>
<dbReference type="AlphaFoldDB" id="A3ZRS2"/>
<dbReference type="STRING" id="314230.DSM3645_12511"/>
<feature type="compositionally biased region" description="Low complexity" evidence="1">
    <location>
        <begin position="38"/>
        <end position="48"/>
    </location>
</feature>
<evidence type="ECO:0000313" key="3">
    <source>
        <dbReference type="EMBL" id="EAQ80841.1"/>
    </source>
</evidence>
<evidence type="ECO:0008006" key="5">
    <source>
        <dbReference type="Google" id="ProtNLM"/>
    </source>
</evidence>
<evidence type="ECO:0000313" key="4">
    <source>
        <dbReference type="Proteomes" id="UP000004358"/>
    </source>
</evidence>
<gene>
    <name evidence="3" type="ORF">DSM3645_12511</name>
</gene>
<reference evidence="3 4" key="1">
    <citation type="submission" date="2006-02" db="EMBL/GenBank/DDBJ databases">
        <authorList>
            <person name="Amann R."/>
            <person name="Ferriera S."/>
            <person name="Johnson J."/>
            <person name="Kravitz S."/>
            <person name="Halpern A."/>
            <person name="Remington K."/>
            <person name="Beeson K."/>
            <person name="Tran B."/>
            <person name="Rogers Y.-H."/>
            <person name="Friedman R."/>
            <person name="Venter J.C."/>
        </authorList>
    </citation>
    <scope>NUCLEOTIDE SEQUENCE [LARGE SCALE GENOMIC DNA]</scope>
    <source>
        <strain evidence="3 4">DSM 3645</strain>
    </source>
</reference>
<evidence type="ECO:0000256" key="2">
    <source>
        <dbReference type="SAM" id="Phobius"/>
    </source>
</evidence>
<feature type="transmembrane region" description="Helical" evidence="2">
    <location>
        <begin position="201"/>
        <end position="219"/>
    </location>
</feature>
<dbReference type="OrthoDB" id="278173at2"/>
<name>A3ZRS2_9BACT</name>
<feature type="region of interest" description="Disordered" evidence="1">
    <location>
        <begin position="38"/>
        <end position="92"/>
    </location>
</feature>
<proteinExistence type="predicted"/>
<evidence type="ECO:0000256" key="1">
    <source>
        <dbReference type="SAM" id="MobiDB-lite"/>
    </source>
</evidence>
<dbReference type="RefSeq" id="WP_002650398.1">
    <property type="nucleotide sequence ID" value="NZ_CH672376.1"/>
</dbReference>
<sequence>MPIEFLCTACPKKLRVPDNSAGKQVKCPSCGQLQVIPAATASSQAPPSDDIVSSMRSDGPNPFADDLDNPFQSPGPDASAPSPYAAKPRGSSGMTQETAKVLLTIPAAILLVIQAINFCFSALMICGMLYIMLNPPQGAKDDQQMLFLGMAVGGGVATIMSIGAIVGLGNAIFRKSYAFSWVGMILGMMPCTLMFSCLTMLVALIAFPVGIWGIVMLCLPEGKAQFR</sequence>
<feature type="transmembrane region" description="Helical" evidence="2">
    <location>
        <begin position="145"/>
        <end position="166"/>
    </location>
</feature>
<dbReference type="eggNOG" id="COG5523">
    <property type="taxonomic scope" value="Bacteria"/>
</dbReference>
<dbReference type="HOGENOM" id="CLU_1286710_0_0_0"/>
<organism evidence="3 4">
    <name type="scientific">Blastopirellula marina DSM 3645</name>
    <dbReference type="NCBI Taxonomy" id="314230"/>
    <lineage>
        <taxon>Bacteria</taxon>
        <taxon>Pseudomonadati</taxon>
        <taxon>Planctomycetota</taxon>
        <taxon>Planctomycetia</taxon>
        <taxon>Pirellulales</taxon>
        <taxon>Pirellulaceae</taxon>
        <taxon>Blastopirellula</taxon>
    </lineage>
</organism>
<keyword evidence="2" id="KW-1133">Transmembrane helix</keyword>
<accession>A3ZRS2</accession>
<dbReference type="EMBL" id="AANZ01000007">
    <property type="protein sequence ID" value="EAQ80841.1"/>
    <property type="molecule type" value="Genomic_DNA"/>
</dbReference>
<protein>
    <recommendedName>
        <fullName evidence="5">Zinc finger/thioredoxin putative domain-containing protein</fullName>
    </recommendedName>
</protein>
<keyword evidence="2" id="KW-0472">Membrane</keyword>
<comment type="caution">
    <text evidence="3">The sequence shown here is derived from an EMBL/GenBank/DDBJ whole genome shotgun (WGS) entry which is preliminary data.</text>
</comment>
<dbReference type="Proteomes" id="UP000004358">
    <property type="component" value="Unassembled WGS sequence"/>
</dbReference>
<feature type="transmembrane region" description="Helical" evidence="2">
    <location>
        <begin position="101"/>
        <end position="133"/>
    </location>
</feature>